<gene>
    <name evidence="1" type="ORF">HELGO_WM4002</name>
</gene>
<accession>A0A6S6STG6</accession>
<dbReference type="EMBL" id="CACVAP010000047">
    <property type="protein sequence ID" value="CAA6806257.1"/>
    <property type="molecule type" value="Genomic_DNA"/>
</dbReference>
<proteinExistence type="predicted"/>
<dbReference type="AlphaFoldDB" id="A0A6S6STG6"/>
<name>A0A6S6STG6_9BACT</name>
<reference evidence="1" key="1">
    <citation type="submission" date="2020-01" db="EMBL/GenBank/DDBJ databases">
        <authorList>
            <person name="Meier V. D."/>
            <person name="Meier V D."/>
        </authorList>
    </citation>
    <scope>NUCLEOTIDE SEQUENCE</scope>
    <source>
        <strain evidence="1">HLG_WM_MAG_06</strain>
    </source>
</reference>
<evidence type="ECO:0000313" key="1">
    <source>
        <dbReference type="EMBL" id="CAA6806257.1"/>
    </source>
</evidence>
<protein>
    <submittedName>
        <fullName evidence="1">Uncharacterized protein</fullName>
    </submittedName>
</protein>
<sequence length="121" mass="13646">MKVVIDLIEDIRESINNNETYAVTAMLLKEDEQEKKNLIYAGEASVASFHVDKLSRTLVFTVNKEEKALDIGELAKHLTIMDMDQMMYEVKLSVSDEHAPQELVGFGFNAADAKYALFIMA</sequence>
<organism evidence="1">
    <name type="scientific">uncultured Sulfurovum sp</name>
    <dbReference type="NCBI Taxonomy" id="269237"/>
    <lineage>
        <taxon>Bacteria</taxon>
        <taxon>Pseudomonadati</taxon>
        <taxon>Campylobacterota</taxon>
        <taxon>Epsilonproteobacteria</taxon>
        <taxon>Campylobacterales</taxon>
        <taxon>Sulfurovaceae</taxon>
        <taxon>Sulfurovum</taxon>
        <taxon>environmental samples</taxon>
    </lineage>
</organism>